<protein>
    <submittedName>
        <fullName evidence="1">Uncharacterized protein</fullName>
    </submittedName>
</protein>
<evidence type="ECO:0000313" key="1">
    <source>
        <dbReference type="EMBL" id="DAE01337.1"/>
    </source>
</evidence>
<name>A0A8S5P4I3_9CAUD</name>
<reference evidence="1" key="1">
    <citation type="journal article" date="2021" name="Proc. Natl. Acad. Sci. U.S.A.">
        <title>A Catalog of Tens of Thousands of Viruses from Human Metagenomes Reveals Hidden Associations with Chronic Diseases.</title>
        <authorList>
            <person name="Tisza M.J."/>
            <person name="Buck C.B."/>
        </authorList>
    </citation>
    <scope>NUCLEOTIDE SEQUENCE</scope>
    <source>
        <strain evidence="1">CtJcm18</strain>
    </source>
</reference>
<proteinExistence type="predicted"/>
<sequence>MFEQLKLNRGSTKPFNVVCLDSHTTSLVGRREIAIRNKTSLAKVFLRNGLSVEIVLNLGLIGGIINTEILIVLTLLVSMADDTIAIILPLTPRELRSSINRDIFLSSLCDCLLGVLVVDTDTISTDNTLKNRDTSFTPESRESHIGNVSHLKELTSGDGVDLEVEVSVIHDMSFLPVNPIAQDNKLVYCGLIDKGVRNQSWIYSPLITLTSR</sequence>
<organism evidence="1">
    <name type="scientific">Siphoviridae sp. ctJcm18</name>
    <dbReference type="NCBI Taxonomy" id="2825433"/>
    <lineage>
        <taxon>Viruses</taxon>
        <taxon>Duplodnaviria</taxon>
        <taxon>Heunggongvirae</taxon>
        <taxon>Uroviricota</taxon>
        <taxon>Caudoviricetes</taxon>
    </lineage>
</organism>
<dbReference type="EMBL" id="BK015323">
    <property type="protein sequence ID" value="DAE01337.1"/>
    <property type="molecule type" value="Genomic_DNA"/>
</dbReference>
<accession>A0A8S5P4I3</accession>